<feature type="region of interest" description="Disordered" evidence="1">
    <location>
        <begin position="24"/>
        <end position="47"/>
    </location>
</feature>
<accession>A0A2P5ARG4</accession>
<comment type="caution">
    <text evidence="2">The sequence shown here is derived from an EMBL/GenBank/DDBJ whole genome shotgun (WGS) entry which is preliminary data.</text>
</comment>
<proteinExistence type="predicted"/>
<evidence type="ECO:0000313" key="2">
    <source>
        <dbReference type="EMBL" id="PON39148.1"/>
    </source>
</evidence>
<dbReference type="EMBL" id="JXTB01000474">
    <property type="protein sequence ID" value="PON39148.1"/>
    <property type="molecule type" value="Genomic_DNA"/>
</dbReference>
<sequence>MVDLVSSESGGEVVSGFKPSINKAEDQAAAHDPINPSHRANDHSDDENDITLDYELALLSLSPIRFDGPQPNLSVLVTTLANYNGSCSMLQIFSVLNPTPPSKSEQMASGGRGQGQAIKVEADDPVVSRAERARPLTEFSTDYFFYTMTDKLLLSLHSRYEILDDIHLLSIGENDLLSQLPAGYITLYLGYLEAGLKLPLHFFLYDFFSNSHIYLIRLNLNRWWVLIALWAMFRLQGWPNITLCILKYLY</sequence>
<dbReference type="AlphaFoldDB" id="A0A2P5ARG4"/>
<organism evidence="2 3">
    <name type="scientific">Parasponia andersonii</name>
    <name type="common">Sponia andersonii</name>
    <dbReference type="NCBI Taxonomy" id="3476"/>
    <lineage>
        <taxon>Eukaryota</taxon>
        <taxon>Viridiplantae</taxon>
        <taxon>Streptophyta</taxon>
        <taxon>Embryophyta</taxon>
        <taxon>Tracheophyta</taxon>
        <taxon>Spermatophyta</taxon>
        <taxon>Magnoliopsida</taxon>
        <taxon>eudicotyledons</taxon>
        <taxon>Gunneridae</taxon>
        <taxon>Pentapetalae</taxon>
        <taxon>rosids</taxon>
        <taxon>fabids</taxon>
        <taxon>Rosales</taxon>
        <taxon>Cannabaceae</taxon>
        <taxon>Parasponia</taxon>
    </lineage>
</organism>
<evidence type="ECO:0000313" key="3">
    <source>
        <dbReference type="Proteomes" id="UP000237105"/>
    </source>
</evidence>
<evidence type="ECO:0000256" key="1">
    <source>
        <dbReference type="SAM" id="MobiDB-lite"/>
    </source>
</evidence>
<gene>
    <name evidence="2" type="ORF">PanWU01x14_307180</name>
</gene>
<protein>
    <submittedName>
        <fullName evidence="2">Uncharacterized protein</fullName>
    </submittedName>
</protein>
<keyword evidence="3" id="KW-1185">Reference proteome</keyword>
<reference evidence="3" key="1">
    <citation type="submission" date="2016-06" db="EMBL/GenBank/DDBJ databases">
        <title>Parallel loss of symbiosis genes in relatives of nitrogen-fixing non-legume Parasponia.</title>
        <authorList>
            <person name="Van Velzen R."/>
            <person name="Holmer R."/>
            <person name="Bu F."/>
            <person name="Rutten L."/>
            <person name="Van Zeijl A."/>
            <person name="Liu W."/>
            <person name="Santuari L."/>
            <person name="Cao Q."/>
            <person name="Sharma T."/>
            <person name="Shen D."/>
            <person name="Roswanjaya Y."/>
            <person name="Wardhani T."/>
            <person name="Kalhor M.S."/>
            <person name="Jansen J."/>
            <person name="Van den Hoogen J."/>
            <person name="Gungor B."/>
            <person name="Hartog M."/>
            <person name="Hontelez J."/>
            <person name="Verver J."/>
            <person name="Yang W.-C."/>
            <person name="Schijlen E."/>
            <person name="Repin R."/>
            <person name="Schilthuizen M."/>
            <person name="Schranz E."/>
            <person name="Heidstra R."/>
            <person name="Miyata K."/>
            <person name="Fedorova E."/>
            <person name="Kohlen W."/>
            <person name="Bisseling T."/>
            <person name="Smit S."/>
            <person name="Geurts R."/>
        </authorList>
    </citation>
    <scope>NUCLEOTIDE SEQUENCE [LARGE SCALE GENOMIC DNA]</scope>
    <source>
        <strain evidence="3">cv. WU1-14</strain>
    </source>
</reference>
<dbReference type="Proteomes" id="UP000237105">
    <property type="component" value="Unassembled WGS sequence"/>
</dbReference>
<name>A0A2P5ARG4_PARAD</name>